<dbReference type="Proteomes" id="UP000290439">
    <property type="component" value="Chromosome"/>
</dbReference>
<dbReference type="GO" id="GO:0003677">
    <property type="term" value="F:DNA binding"/>
    <property type="evidence" value="ECO:0007669"/>
    <property type="project" value="InterPro"/>
</dbReference>
<dbReference type="InterPro" id="IPR000792">
    <property type="entry name" value="Tscrpt_reg_LuxR_C"/>
</dbReference>
<feature type="region of interest" description="Disordered" evidence="9">
    <location>
        <begin position="746"/>
        <end position="780"/>
    </location>
</feature>
<dbReference type="PANTHER" id="PTHR43660">
    <property type="entry name" value="DIPEPTIDYL CARBOXYPEPTIDASE"/>
    <property type="match status" value="1"/>
</dbReference>
<evidence type="ECO:0000313" key="12">
    <source>
        <dbReference type="Proteomes" id="UP000290439"/>
    </source>
</evidence>
<sequence length="947" mass="105183">MKAHHFPPAFAYAIELRWRAVDDIVARPRQWADEEALRLFVESGLPLGTVKQLFSHKAAVDRDEATASIEPVIAHMQEEHENWIRSNPDLAALFRELYERRDELDLTERDHAYLERKYRSFARAGAYLTDVNDRKALAEYNDTVSFLQAEYKDNQQREMERFEFRVDDVEKLNGLTDDQIAAARSRAGDSGGYLLPPTADVSSIWHPYLPYLTDPEVSKDLYEAVAKMAVGGDYDNSANVLGQVSASAKRAALTGYDSHADYVLSGGIFDSVRSVEAIAAKLAHAAAAATRVELPRLAEAIGTEIRPWNRARALDVLIKNGIGIDEQHIRQYFELDRVLVDGVFGLAKDMFGLTITELDGDRKPSVWHSDVRVFSVLDEDGHHLTHFYLDPYARDGKNVGAWTDPIRIKFTPAGQQPLISVHVSIHKPPTGKPTLLSPGEVSTLFHEFGHAVHFLLSEGTYEPAERHLNFAWIESVAKVFQNFWKHPDVLSRFAAHHETGEPMPQELLEKFDEQQAAYRGTITVGRLTGAVIDLALSSLSPEQVPQGPDARTLLAEFAENALTRAGINFPEIGNPYPPQWFRHLFARMGAFEDYFGRYMSYLFSDVVALSVYRRFIGPSIERYGLSAATGDLIRDMILTHEEDNLAEALRRLIGSEVSIDDFLIDQRLLWAVALDKLGAGAMPEWLTDPAARPPGTDLAAWWNTELTADERAAVIQQFPDEVLGMDIDHSRETLDAARARRDKLREYASAAPSESTGSSQAARRDEQPVTARQQDDEQPVVELGPDEIYLLSLIADGRSLAEAGKEIKASASTVRRRLDAIESKLGTHSTLESILAVWRQGMLRLGDDAVETAPRSYLEFTPGEVEILGLLARGLSNSAIAAHLAISRTVVQDRLGLLFDKLGVHGRIPAVLAALDREVVQLPSNPGPPPATPDPSSHGKSKGQRNA</sequence>
<evidence type="ECO:0000256" key="5">
    <source>
        <dbReference type="ARBA" id="ARBA00022833"/>
    </source>
</evidence>
<evidence type="ECO:0000256" key="1">
    <source>
        <dbReference type="ARBA" id="ARBA00006040"/>
    </source>
</evidence>
<dbReference type="Gene3D" id="1.10.10.10">
    <property type="entry name" value="Winged helix-like DNA-binding domain superfamily/Winged helix DNA-binding domain"/>
    <property type="match status" value="2"/>
</dbReference>
<comment type="cofactor">
    <cofactor evidence="7">
        <name>Zn(2+)</name>
        <dbReference type="ChEBI" id="CHEBI:29105"/>
    </cofactor>
    <text evidence="7">Binds 1 zinc ion.</text>
</comment>
<evidence type="ECO:0000259" key="10">
    <source>
        <dbReference type="PROSITE" id="PS50043"/>
    </source>
</evidence>
<dbReference type="Pfam" id="PF01432">
    <property type="entry name" value="Peptidase_M3"/>
    <property type="match status" value="1"/>
</dbReference>
<organism evidence="11 12">
    <name type="scientific">Nocardia cyriacigeorgica</name>
    <dbReference type="NCBI Taxonomy" id="135487"/>
    <lineage>
        <taxon>Bacteria</taxon>
        <taxon>Bacillati</taxon>
        <taxon>Actinomycetota</taxon>
        <taxon>Actinomycetes</taxon>
        <taxon>Mycobacteriales</taxon>
        <taxon>Nocardiaceae</taxon>
        <taxon>Nocardia</taxon>
    </lineage>
</organism>
<dbReference type="AlphaFoldDB" id="A0A4U8W558"/>
<gene>
    <name evidence="11" type="primary">dcp_2</name>
    <name evidence="11" type="ORF">NCTC10797_03470</name>
</gene>
<keyword evidence="8" id="KW-0175">Coiled coil</keyword>
<dbReference type="InterPro" id="IPR024077">
    <property type="entry name" value="Neurolysin/TOP_dom2"/>
</dbReference>
<dbReference type="InterPro" id="IPR045090">
    <property type="entry name" value="Pept_M3A_M3B"/>
</dbReference>
<dbReference type="GO" id="GO:0008241">
    <property type="term" value="F:peptidyl-dipeptidase activity"/>
    <property type="evidence" value="ECO:0007669"/>
    <property type="project" value="UniProtKB-EC"/>
</dbReference>
<evidence type="ECO:0000313" key="11">
    <source>
        <dbReference type="EMBL" id="VFA99684.1"/>
    </source>
</evidence>
<dbReference type="PROSITE" id="PS50043">
    <property type="entry name" value="HTH_LUXR_2"/>
    <property type="match status" value="1"/>
</dbReference>
<dbReference type="GO" id="GO:0005829">
    <property type="term" value="C:cytosol"/>
    <property type="evidence" value="ECO:0007669"/>
    <property type="project" value="TreeGrafter"/>
</dbReference>
<dbReference type="GO" id="GO:0006508">
    <property type="term" value="P:proteolysis"/>
    <property type="evidence" value="ECO:0007669"/>
    <property type="project" value="UniProtKB-KW"/>
</dbReference>
<dbReference type="GO" id="GO:0006355">
    <property type="term" value="P:regulation of DNA-templated transcription"/>
    <property type="evidence" value="ECO:0007669"/>
    <property type="project" value="InterPro"/>
</dbReference>
<reference evidence="11 12" key="1">
    <citation type="submission" date="2019-02" db="EMBL/GenBank/DDBJ databases">
        <authorList>
            <consortium name="Pathogen Informatics"/>
        </authorList>
    </citation>
    <scope>NUCLEOTIDE SEQUENCE [LARGE SCALE GENOMIC DNA]</scope>
    <source>
        <strain evidence="11 12">3012STDY6756504</strain>
    </source>
</reference>
<evidence type="ECO:0000256" key="7">
    <source>
        <dbReference type="RuleBase" id="RU003435"/>
    </source>
</evidence>
<feature type="region of interest" description="Disordered" evidence="9">
    <location>
        <begin position="921"/>
        <end position="947"/>
    </location>
</feature>
<dbReference type="GO" id="GO:0004222">
    <property type="term" value="F:metalloendopeptidase activity"/>
    <property type="evidence" value="ECO:0007669"/>
    <property type="project" value="InterPro"/>
</dbReference>
<evidence type="ECO:0000256" key="8">
    <source>
        <dbReference type="SAM" id="Coils"/>
    </source>
</evidence>
<dbReference type="Pfam" id="PF00196">
    <property type="entry name" value="GerE"/>
    <property type="match status" value="1"/>
</dbReference>
<keyword evidence="5 7" id="KW-0862">Zinc</keyword>
<proteinExistence type="inferred from homology"/>
<comment type="similarity">
    <text evidence="1 7">Belongs to the peptidase M3 family.</text>
</comment>
<dbReference type="Gene3D" id="1.10.1370.10">
    <property type="entry name" value="Neurolysin, domain 3"/>
    <property type="match status" value="1"/>
</dbReference>
<dbReference type="CDD" id="cd06170">
    <property type="entry name" value="LuxR_C_like"/>
    <property type="match status" value="1"/>
</dbReference>
<dbReference type="Gene3D" id="3.40.390.10">
    <property type="entry name" value="Collagenase (Catalytic Domain)"/>
    <property type="match status" value="1"/>
</dbReference>
<keyword evidence="6 7" id="KW-0482">Metalloprotease</keyword>
<evidence type="ECO:0000256" key="9">
    <source>
        <dbReference type="SAM" id="MobiDB-lite"/>
    </source>
</evidence>
<evidence type="ECO:0000256" key="6">
    <source>
        <dbReference type="ARBA" id="ARBA00023049"/>
    </source>
</evidence>
<feature type="compositionally biased region" description="Polar residues" evidence="9">
    <location>
        <begin position="752"/>
        <end position="761"/>
    </location>
</feature>
<name>A0A4U8W558_9NOCA</name>
<evidence type="ECO:0000256" key="3">
    <source>
        <dbReference type="ARBA" id="ARBA00022723"/>
    </source>
</evidence>
<feature type="coiled-coil region" evidence="8">
    <location>
        <begin position="137"/>
        <end position="172"/>
    </location>
</feature>
<dbReference type="PANTHER" id="PTHR43660:SF1">
    <property type="entry name" value="DIPEPTIDYL CARBOXYPEPTIDASE"/>
    <property type="match status" value="1"/>
</dbReference>
<evidence type="ECO:0000256" key="4">
    <source>
        <dbReference type="ARBA" id="ARBA00022801"/>
    </source>
</evidence>
<accession>A0A4U8W558</accession>
<dbReference type="SMART" id="SM00421">
    <property type="entry name" value="HTH_LUXR"/>
    <property type="match status" value="2"/>
</dbReference>
<dbReference type="EMBL" id="LR215973">
    <property type="protein sequence ID" value="VFA99684.1"/>
    <property type="molecule type" value="Genomic_DNA"/>
</dbReference>
<keyword evidence="3 7" id="KW-0479">Metal-binding</keyword>
<dbReference type="SUPFAM" id="SSF46894">
    <property type="entry name" value="C-terminal effector domain of the bipartite response regulators"/>
    <property type="match status" value="2"/>
</dbReference>
<keyword evidence="2 7" id="KW-0645">Protease</keyword>
<dbReference type="InterPro" id="IPR024079">
    <property type="entry name" value="MetalloPept_cat_dom_sf"/>
</dbReference>
<dbReference type="InterPro" id="IPR016032">
    <property type="entry name" value="Sig_transdc_resp-reg_C-effctor"/>
</dbReference>
<keyword evidence="4 7" id="KW-0378">Hydrolase</keyword>
<dbReference type="GO" id="GO:0004180">
    <property type="term" value="F:carboxypeptidase activity"/>
    <property type="evidence" value="ECO:0007669"/>
    <property type="project" value="UniProtKB-KW"/>
</dbReference>
<dbReference type="GO" id="GO:0046872">
    <property type="term" value="F:metal ion binding"/>
    <property type="evidence" value="ECO:0007669"/>
    <property type="project" value="UniProtKB-UniRule"/>
</dbReference>
<dbReference type="SUPFAM" id="SSF55486">
    <property type="entry name" value="Metalloproteases ('zincins'), catalytic domain"/>
    <property type="match status" value="1"/>
</dbReference>
<dbReference type="EC" id="3.4.15.5" evidence="11"/>
<evidence type="ECO:0000256" key="2">
    <source>
        <dbReference type="ARBA" id="ARBA00022670"/>
    </source>
</evidence>
<feature type="domain" description="HTH luxR-type" evidence="10">
    <location>
        <begin position="853"/>
        <end position="918"/>
    </location>
</feature>
<keyword evidence="11" id="KW-0121">Carboxypeptidase</keyword>
<dbReference type="InterPro" id="IPR001567">
    <property type="entry name" value="Pept_M3A_M3B_dom"/>
</dbReference>
<protein>
    <submittedName>
        <fullName evidence="11">Peptidyl-dipeptidase dcp</fullName>
        <ecNumber evidence="11">3.4.15.5</ecNumber>
    </submittedName>
</protein>
<dbReference type="InterPro" id="IPR036388">
    <property type="entry name" value="WH-like_DNA-bd_sf"/>
</dbReference>